<evidence type="ECO:0000313" key="2">
    <source>
        <dbReference type="Proteomes" id="UP000678545"/>
    </source>
</evidence>
<reference evidence="1" key="1">
    <citation type="submission" date="2021-04" db="EMBL/GenBank/DDBJ databases">
        <title>novel species isolated from subtropical streams in China.</title>
        <authorList>
            <person name="Lu H."/>
        </authorList>
    </citation>
    <scope>NUCLEOTIDE SEQUENCE</scope>
    <source>
        <strain evidence="1">FT137W</strain>
    </source>
</reference>
<dbReference type="Proteomes" id="UP000678545">
    <property type="component" value="Unassembled WGS sequence"/>
</dbReference>
<keyword evidence="2" id="KW-1185">Reference proteome</keyword>
<protein>
    <submittedName>
        <fullName evidence="1">Inovirus-type Gp2 protein</fullName>
    </submittedName>
</protein>
<gene>
    <name evidence="1" type="ORF">KDM90_02555</name>
</gene>
<dbReference type="RefSeq" id="WP_212674013.1">
    <property type="nucleotide sequence ID" value="NZ_JAGSPJ010000001.1"/>
</dbReference>
<name>A0A941IBC2_9BURK</name>
<comment type="caution">
    <text evidence="1">The sequence shown here is derived from an EMBL/GenBank/DDBJ whole genome shotgun (WGS) entry which is preliminary data.</text>
</comment>
<accession>A0A941IBC2</accession>
<dbReference type="EMBL" id="JAGSPJ010000001">
    <property type="protein sequence ID" value="MBR7798889.1"/>
    <property type="molecule type" value="Genomic_DNA"/>
</dbReference>
<dbReference type="AlphaFoldDB" id="A0A941IBC2"/>
<organism evidence="1 2">
    <name type="scientific">Undibacterium fentianense</name>
    <dbReference type="NCBI Taxonomy" id="2828728"/>
    <lineage>
        <taxon>Bacteria</taxon>
        <taxon>Pseudomonadati</taxon>
        <taxon>Pseudomonadota</taxon>
        <taxon>Betaproteobacteria</taxon>
        <taxon>Burkholderiales</taxon>
        <taxon>Oxalobacteraceae</taxon>
        <taxon>Undibacterium</taxon>
    </lineage>
</organism>
<evidence type="ECO:0000313" key="1">
    <source>
        <dbReference type="EMBL" id="MBR7798889.1"/>
    </source>
</evidence>
<sequence length="378" mass="44066">MEVETINVQEAILLESTTLSSRQKNEMNVMKTKYGKTMENSDYLEKLEFFVIDVIKTKQMDTLLTLNRTDGNVPRWFVTGFIRMPGFLYAICQLPRRYRYTNCINLFIDSCEILGMICDDVAGSRLSKVDFNTQSDEHWTLFVQFIGVIYREGNSAGFKTKLIRTLRLINYREGEYTSFVQALFKAHSRIVVLRIDFEYQKGIARTVSLSEALDDLDHLVANMRNNAMFDHMLGYIFKVEYGVDRGIHIHSVLFFNGARRNGANHIGHAKQIGDYWQNKITLGRGTYWNVNAKIEQYRQKGICGIGPIHWQEYDLQVNLLNMVIHYVCKEQQMIRSDAEPYRKIIRKQHFPKINEVRRGRPRTIMIASVSDQLEVESI</sequence>
<proteinExistence type="predicted"/>